<dbReference type="Proteomes" id="UP000193146">
    <property type="component" value="Unassembled WGS sequence"/>
</dbReference>
<accession>A0A1X1PI74</accession>
<evidence type="ECO:0000256" key="1">
    <source>
        <dbReference type="SAM" id="MobiDB-lite"/>
    </source>
</evidence>
<keyword evidence="3" id="KW-1185">Reference proteome</keyword>
<comment type="caution">
    <text evidence="2">The sequence shown here is derived from an EMBL/GenBank/DDBJ whole genome shotgun (WGS) entry which is preliminary data.</text>
</comment>
<evidence type="ECO:0000313" key="3">
    <source>
        <dbReference type="Proteomes" id="UP000193146"/>
    </source>
</evidence>
<protein>
    <submittedName>
        <fullName evidence="2">Uncharacterized protein</fullName>
    </submittedName>
</protein>
<feature type="compositionally biased region" description="Basic and acidic residues" evidence="1">
    <location>
        <begin position="18"/>
        <end position="32"/>
    </location>
</feature>
<name>A0A1X1PI74_9BURK</name>
<organism evidence="2 3">
    <name type="scientific">Burkholderia puraquae</name>
    <dbReference type="NCBI Taxonomy" id="1904757"/>
    <lineage>
        <taxon>Bacteria</taxon>
        <taxon>Pseudomonadati</taxon>
        <taxon>Pseudomonadota</taxon>
        <taxon>Betaproteobacteria</taxon>
        <taxon>Burkholderiales</taxon>
        <taxon>Burkholderiaceae</taxon>
        <taxon>Burkholderia</taxon>
        <taxon>Burkholderia cepacia complex</taxon>
    </lineage>
</organism>
<evidence type="ECO:0000313" key="2">
    <source>
        <dbReference type="EMBL" id="ORT86182.1"/>
    </source>
</evidence>
<feature type="region of interest" description="Disordered" evidence="1">
    <location>
        <begin position="1"/>
        <end position="48"/>
    </location>
</feature>
<dbReference type="OrthoDB" id="9012674at2"/>
<dbReference type="AlphaFoldDB" id="A0A1X1PI74"/>
<reference evidence="2 3" key="1">
    <citation type="submission" date="2017-04" db="EMBL/GenBank/DDBJ databases">
        <title>Burkholderia puraquae sp. nov., a novel Burkholderia cepacia complex species from hospital setting samples.</title>
        <authorList>
            <person name="Martina P."/>
            <person name="Leguizamon M."/>
            <person name="Prieto C."/>
            <person name="Sousa S."/>
            <person name="Montanaro P."/>
            <person name="Draghi W."/>
            <person name="Staembler M."/>
            <person name="Bettiol M."/>
            <person name="Figoli C."/>
            <person name="Palau J."/>
            <person name="Alvarez F."/>
            <person name="Benetti S."/>
            <person name="Anchat E."/>
            <person name="Vescina C."/>
            <person name="Ferreras J."/>
            <person name="Lasch P."/>
            <person name="Lagares A."/>
            <person name="Zorreguieta A."/>
            <person name="Yantorno O."/>
            <person name="Bosch A."/>
        </authorList>
    </citation>
    <scope>NUCLEOTIDE SEQUENCE [LARGE SCALE GENOMIC DNA]</scope>
    <source>
        <strain evidence="2 3">CAMPA 1040</strain>
    </source>
</reference>
<dbReference type="EMBL" id="NBYX01000005">
    <property type="protein sequence ID" value="ORT86182.1"/>
    <property type="molecule type" value="Genomic_DNA"/>
</dbReference>
<gene>
    <name evidence="2" type="ORF">B7G54_11920</name>
</gene>
<proteinExistence type="predicted"/>
<sequence length="70" mass="8122">MNREPKETALAKLAQHAKRTDHLLRHQAERPRYHMGRSGCKHSGDGHERLRKTVCRSPERADVLLEWLGV</sequence>